<reference evidence="3 4" key="1">
    <citation type="submission" date="2019-09" db="EMBL/GenBank/DDBJ databases">
        <title>The draft genomes of Allium pathogen Pseudomonas sp.</title>
        <authorList>
            <person name="Fujikawa T."/>
            <person name="Sawada H."/>
        </authorList>
    </citation>
    <scope>NUCLEOTIDE SEQUENCE [LARGE SCALE GENOMIC DNA]</scope>
    <source>
        <strain evidence="3 4">MAFF 730085</strain>
    </source>
</reference>
<evidence type="ECO:0000313" key="3">
    <source>
        <dbReference type="EMBL" id="MPQ83284.1"/>
    </source>
</evidence>
<evidence type="ECO:0000313" key="4">
    <source>
        <dbReference type="Proteomes" id="UP000325438"/>
    </source>
</evidence>
<evidence type="ECO:0000256" key="1">
    <source>
        <dbReference type="SAM" id="MobiDB-lite"/>
    </source>
</evidence>
<accession>A0A5N7JPG1</accession>
<dbReference type="InterPro" id="IPR046673">
    <property type="entry name" value="ToxA_N"/>
</dbReference>
<feature type="domain" description="Dermonecrotic toxin N-terminal" evidence="2">
    <location>
        <begin position="725"/>
        <end position="920"/>
    </location>
</feature>
<feature type="region of interest" description="Disordered" evidence="1">
    <location>
        <begin position="323"/>
        <end position="346"/>
    </location>
</feature>
<comment type="caution">
    <text evidence="3">The sequence shown here is derived from an EMBL/GenBank/DDBJ whole genome shotgun (WGS) entry which is preliminary data.</text>
</comment>
<gene>
    <name evidence="3" type="ORF">F0170_04335</name>
</gene>
<dbReference type="RefSeq" id="WP_152748781.1">
    <property type="nucleotide sequence ID" value="NZ_VUBA01000027.1"/>
</dbReference>
<protein>
    <recommendedName>
        <fullName evidence="2">Dermonecrotic toxin N-terminal domain-containing protein</fullName>
    </recommendedName>
</protein>
<sequence length="1488" mass="161883">MDQVIADPAGRKSPLRSPFISDLPAVSTFGRAWAQLTHAIQSEPFASFASKHNIDTSTLKLNTQSGWVMDCVARGKFATFSTYDTGYEQATAAVSAAAQAFSSQLGPIEYTGANRASAEVIGNFYGVRPGGIQAQILRLISEQQDHHTFNALREPDSKAPEFNRPAYSHIREQQREAIESFAGEIALNPELLSPAQHKPAPLVEDADRELARMCSSALLSLRPEMARYGKGPRTGFALSEIPEHSTLGQTLRNTQLPPGKDAQISLAWITRFYAEPGNNDTLVGVLTHASTLTRNGFRALSKDTPPTDARSRAVQQRQRAAIQTLANPSTTKPAVAAPPTEKPSPVLDPMAAIARRQFAGEPNVNSVVARLLSERIKQAAPSLDVDVNQIAIETPDPDNLGSVKRTQLMTLALGYLAGAEAPNFTSTDRAFDTRPDLLARTGTAADTPLALDLSAISGLIGALPSRLNTAYEADSRDYWSKPAFSSPTNADSVFSGSRRTLISHMLRSNLQLASLKQPGLDDEQRKTVDMVVRHPEGSTRPAPLDPNSSGATVYSLGGSTPNMVIHRYLAQSNRGILLLVEPSGKISAYEAWDDVEKAGLVRRELTGNMFDTQAQTLIKQHQGNSLFNPPLPMGAQNPTPVKTRLPDWMSNAGEAERFVMHELSQGLASFIQRNKGRAYNSDIKDIHTFAQQQFDLLPENKKLTQHAAEKLEVVFKVAYGTLGSGFIERQTMSLTDMLLNNLSGLPNGQIEVFFKPGFKDENAAEVRIRVPALEKEGVLKQLVTDLDIGKNYPALLKEKLLDEPAKMAERRSLFVQQVPIELQLKALELSITGKAGFNNTGFRYIQEILTPGPGPKTVDSKEIVIRPLAFDNKPTGKTDVVEGAYLIEPKDSTTGPHILYRPLIADAPLLQFATREALLEPIQTPGKLQNDTLAWLPDENTRQLYSGNGFKHSNVVLFGLNLGSVSLNETVPLAVDSRLQQTLQEGKLMEYLYEANAHSLISLAGQQSTSDAQSRWASLKTGGFLLLNALLPVLRGPGAVLGLLLQAEGIINDLEVLGDERSTSKEAALADLLVNVATLLIHFKARSLPEPSTTLSPRPATGGSLLVDEVAAPTPASNNRIVLGGPADIKPLAGDVQVFVDTYNGKQRLNIMGHGEKPIGEQAAHIFGEDGKHYEAEDIDQELLARGIDIRDYSDVRLLACYSGNGGEQSLAAKLSTLTGARVKGFEQEIIIDYMGVGDEDPFKVYEDASARYRKNYANLSDREIHRMAEAELNRKLADRDIEFNVFKDNGTEVELNIGSDDKPVIYKTRVDYQPRTFGTPKIKPAPIKPVEVLMGYSHTAEDAHSVLSTRSLTDCSALAVLTDLKDGVYQKRTLMHLTGSNLEFGLFDNDTYQLLQTLNESLADGGKVIFVGGIDSQSAVGMGVVLGQEYQGKKPLLALLRKPGVETTIASSLGVDINPDGTFTLIEGTGKGVFNTAQIRDVFDFAD</sequence>
<dbReference type="EMBL" id="VUBA01000027">
    <property type="protein sequence ID" value="MPQ83284.1"/>
    <property type="molecule type" value="Genomic_DNA"/>
</dbReference>
<dbReference type="Proteomes" id="UP000325438">
    <property type="component" value="Unassembled WGS sequence"/>
</dbReference>
<organism evidence="3 4">
    <name type="scientific">Pseudomonas kitaguniensis</name>
    <dbReference type="NCBI Taxonomy" id="2607908"/>
    <lineage>
        <taxon>Bacteria</taxon>
        <taxon>Pseudomonadati</taxon>
        <taxon>Pseudomonadota</taxon>
        <taxon>Gammaproteobacteria</taxon>
        <taxon>Pseudomonadales</taxon>
        <taxon>Pseudomonadaceae</taxon>
        <taxon>Pseudomonas</taxon>
    </lineage>
</organism>
<name>A0A5N7JPG1_9PSED</name>
<evidence type="ECO:0000259" key="2">
    <source>
        <dbReference type="Pfam" id="PF20178"/>
    </source>
</evidence>
<dbReference type="Pfam" id="PF20178">
    <property type="entry name" value="ToxA_N"/>
    <property type="match status" value="1"/>
</dbReference>
<proteinExistence type="predicted"/>